<dbReference type="SMART" id="SM00450">
    <property type="entry name" value="RHOD"/>
    <property type="match status" value="1"/>
</dbReference>
<dbReference type="Proteomes" id="UP001363035">
    <property type="component" value="Unassembled WGS sequence"/>
</dbReference>
<proteinExistence type="predicted"/>
<dbReference type="RefSeq" id="WP_099365123.1">
    <property type="nucleotide sequence ID" value="NZ_JAYLLN010000001.1"/>
</dbReference>
<dbReference type="InterPro" id="IPR036873">
    <property type="entry name" value="Rhodanese-like_dom_sf"/>
</dbReference>
<dbReference type="Pfam" id="PF00581">
    <property type="entry name" value="Rhodanese"/>
    <property type="match status" value="1"/>
</dbReference>
<name>A0ABU8I0T8_9SPHI</name>
<dbReference type="InterPro" id="IPR050229">
    <property type="entry name" value="GlpE_sulfurtransferase"/>
</dbReference>
<dbReference type="PANTHER" id="PTHR43031:SF17">
    <property type="entry name" value="SULFURTRANSFERASE YTWF-RELATED"/>
    <property type="match status" value="1"/>
</dbReference>
<dbReference type="InterPro" id="IPR001763">
    <property type="entry name" value="Rhodanese-like_dom"/>
</dbReference>
<dbReference type="CDD" id="cd00158">
    <property type="entry name" value="RHOD"/>
    <property type="match status" value="1"/>
</dbReference>
<sequence>MKEISVQELKDMMDHNVEFQLIDVREPFEYEVSNLNGVNIPLSGVVIEKDKISKDIPVVIQCRSGKRSAQAVMLLEQEGYTNLSNLSGGILAWKEAFDPEMDVY</sequence>
<dbReference type="PROSITE" id="PS50206">
    <property type="entry name" value="RHODANESE_3"/>
    <property type="match status" value="1"/>
</dbReference>
<evidence type="ECO:0000313" key="2">
    <source>
        <dbReference type="EMBL" id="MEI5983320.1"/>
    </source>
</evidence>
<dbReference type="PANTHER" id="PTHR43031">
    <property type="entry name" value="FAD-DEPENDENT OXIDOREDUCTASE"/>
    <property type="match status" value="1"/>
</dbReference>
<organism evidence="2 3">
    <name type="scientific">Sphingobacterium tenebrionis</name>
    <dbReference type="NCBI Taxonomy" id="3111775"/>
    <lineage>
        <taxon>Bacteria</taxon>
        <taxon>Pseudomonadati</taxon>
        <taxon>Bacteroidota</taxon>
        <taxon>Sphingobacteriia</taxon>
        <taxon>Sphingobacteriales</taxon>
        <taxon>Sphingobacteriaceae</taxon>
        <taxon>Sphingobacterium</taxon>
    </lineage>
</organism>
<feature type="domain" description="Rhodanese" evidence="1">
    <location>
        <begin position="15"/>
        <end position="102"/>
    </location>
</feature>
<gene>
    <name evidence="2" type="ORF">VJ786_00255</name>
</gene>
<evidence type="ECO:0000259" key="1">
    <source>
        <dbReference type="PROSITE" id="PS50206"/>
    </source>
</evidence>
<dbReference type="SUPFAM" id="SSF52821">
    <property type="entry name" value="Rhodanese/Cell cycle control phosphatase"/>
    <property type="match status" value="1"/>
</dbReference>
<dbReference type="EMBL" id="JAYLLN010000001">
    <property type="protein sequence ID" value="MEI5983320.1"/>
    <property type="molecule type" value="Genomic_DNA"/>
</dbReference>
<dbReference type="Gene3D" id="3.40.250.10">
    <property type="entry name" value="Rhodanese-like domain"/>
    <property type="match status" value="1"/>
</dbReference>
<evidence type="ECO:0000313" key="3">
    <source>
        <dbReference type="Proteomes" id="UP001363035"/>
    </source>
</evidence>
<reference evidence="2 3" key="1">
    <citation type="submission" date="2024-01" db="EMBL/GenBank/DDBJ databases">
        <title>Sphingobacterium tenebrionis sp. nov., a novel endophyte isolated from tenebrio molitor intestines.</title>
        <authorList>
            <person name="Zhang C."/>
        </authorList>
    </citation>
    <scope>NUCLEOTIDE SEQUENCE [LARGE SCALE GENOMIC DNA]</scope>
    <source>
        <strain evidence="2 3">PU5-4</strain>
    </source>
</reference>
<comment type="caution">
    <text evidence="2">The sequence shown here is derived from an EMBL/GenBank/DDBJ whole genome shotgun (WGS) entry which is preliminary data.</text>
</comment>
<accession>A0ABU8I0T8</accession>
<keyword evidence="3" id="KW-1185">Reference proteome</keyword>
<protein>
    <submittedName>
        <fullName evidence="2">Rhodanese-like domain-containing protein</fullName>
    </submittedName>
</protein>